<dbReference type="PANTHER" id="PTHR43133:SF8">
    <property type="entry name" value="RNA POLYMERASE SIGMA FACTOR HI_1459-RELATED"/>
    <property type="match status" value="1"/>
</dbReference>
<evidence type="ECO:0000256" key="5">
    <source>
        <dbReference type="ARBA" id="ARBA00023163"/>
    </source>
</evidence>
<comment type="caution">
    <text evidence="8">The sequence shown here is derived from an EMBL/GenBank/DDBJ whole genome shotgun (WGS) entry which is preliminary data.</text>
</comment>
<keyword evidence="2" id="KW-0805">Transcription regulation</keyword>
<dbReference type="InterPro" id="IPR036388">
    <property type="entry name" value="WH-like_DNA-bd_sf"/>
</dbReference>
<proteinExistence type="inferred from homology"/>
<gene>
    <name evidence="8" type="ORF">DNU06_10690</name>
</gene>
<dbReference type="SUPFAM" id="SSF88659">
    <property type="entry name" value="Sigma3 and sigma4 domains of RNA polymerase sigma factors"/>
    <property type="match status" value="1"/>
</dbReference>
<evidence type="ECO:0000256" key="2">
    <source>
        <dbReference type="ARBA" id="ARBA00023015"/>
    </source>
</evidence>
<feature type="domain" description="RNA polymerase sigma-70 region 2" evidence="6">
    <location>
        <begin position="16"/>
        <end position="81"/>
    </location>
</feature>
<dbReference type="GO" id="GO:0003677">
    <property type="term" value="F:DNA binding"/>
    <property type="evidence" value="ECO:0007669"/>
    <property type="project" value="UniProtKB-KW"/>
</dbReference>
<dbReference type="InterPro" id="IPR013249">
    <property type="entry name" value="RNA_pol_sigma70_r4_t2"/>
</dbReference>
<dbReference type="GO" id="GO:0016987">
    <property type="term" value="F:sigma factor activity"/>
    <property type="evidence" value="ECO:0007669"/>
    <property type="project" value="UniProtKB-KW"/>
</dbReference>
<dbReference type="InterPro" id="IPR013324">
    <property type="entry name" value="RNA_pol_sigma_r3/r4-like"/>
</dbReference>
<dbReference type="Proteomes" id="UP000249248">
    <property type="component" value="Unassembled WGS sequence"/>
</dbReference>
<protein>
    <submittedName>
        <fullName evidence="8">RNA polymerase sigma factor</fullName>
    </submittedName>
</protein>
<dbReference type="SUPFAM" id="SSF88946">
    <property type="entry name" value="Sigma2 domain of RNA polymerase sigma factors"/>
    <property type="match status" value="1"/>
</dbReference>
<dbReference type="EMBL" id="QKSB01000006">
    <property type="protein sequence ID" value="PZE16721.1"/>
    <property type="molecule type" value="Genomic_DNA"/>
</dbReference>
<feature type="domain" description="RNA polymerase sigma factor 70 region 4 type 2" evidence="7">
    <location>
        <begin position="106"/>
        <end position="157"/>
    </location>
</feature>
<keyword evidence="4" id="KW-0238">DNA-binding</keyword>
<sequence length="172" mass="20550">MLKKYNLNRKEYNTIVKTLSGRLFGYCVKYLQSKPDADDIVQDVFEKLWNNRKKVDFEKSKSWLFTTAHNTMLNYIKRRNRISYVDEVSSDDTQVCQIHQFELKEIINHSLEILPPVQKSIILLRDLEGYDYKEIGEILELSESQVKVYLFRARNKMKKRLKNLNMLEVKHA</sequence>
<dbReference type="InterPro" id="IPR039425">
    <property type="entry name" value="RNA_pol_sigma-70-like"/>
</dbReference>
<dbReference type="AlphaFoldDB" id="A0A2W1N1B2"/>
<keyword evidence="9" id="KW-1185">Reference proteome</keyword>
<evidence type="ECO:0000313" key="8">
    <source>
        <dbReference type="EMBL" id="PZE16721.1"/>
    </source>
</evidence>
<keyword evidence="5" id="KW-0804">Transcription</keyword>
<evidence type="ECO:0000313" key="9">
    <source>
        <dbReference type="Proteomes" id="UP000249248"/>
    </source>
</evidence>
<evidence type="ECO:0000256" key="1">
    <source>
        <dbReference type="ARBA" id="ARBA00010641"/>
    </source>
</evidence>
<keyword evidence="3" id="KW-0731">Sigma factor</keyword>
<evidence type="ECO:0000259" key="7">
    <source>
        <dbReference type="Pfam" id="PF08281"/>
    </source>
</evidence>
<evidence type="ECO:0000256" key="4">
    <source>
        <dbReference type="ARBA" id="ARBA00023125"/>
    </source>
</evidence>
<dbReference type="InterPro" id="IPR007627">
    <property type="entry name" value="RNA_pol_sigma70_r2"/>
</dbReference>
<dbReference type="Pfam" id="PF08281">
    <property type="entry name" value="Sigma70_r4_2"/>
    <property type="match status" value="1"/>
</dbReference>
<reference evidence="8 9" key="1">
    <citation type="submission" date="2018-06" db="EMBL/GenBank/DDBJ databases">
        <title>The draft genome sequence of Crocinitomix sp. SM1701.</title>
        <authorList>
            <person name="Zhang X."/>
        </authorList>
    </citation>
    <scope>NUCLEOTIDE SEQUENCE [LARGE SCALE GENOMIC DNA]</scope>
    <source>
        <strain evidence="8 9">SM1701</strain>
    </source>
</reference>
<name>A0A2W1N1B2_9FLAO</name>
<dbReference type="CDD" id="cd06171">
    <property type="entry name" value="Sigma70_r4"/>
    <property type="match status" value="1"/>
</dbReference>
<dbReference type="PANTHER" id="PTHR43133">
    <property type="entry name" value="RNA POLYMERASE ECF-TYPE SIGMA FACTO"/>
    <property type="match status" value="1"/>
</dbReference>
<comment type="similarity">
    <text evidence="1">Belongs to the sigma-70 factor family. ECF subfamily.</text>
</comment>
<dbReference type="Pfam" id="PF04542">
    <property type="entry name" value="Sigma70_r2"/>
    <property type="match status" value="1"/>
</dbReference>
<evidence type="ECO:0000259" key="6">
    <source>
        <dbReference type="Pfam" id="PF04542"/>
    </source>
</evidence>
<dbReference type="InterPro" id="IPR014284">
    <property type="entry name" value="RNA_pol_sigma-70_dom"/>
</dbReference>
<dbReference type="Gene3D" id="1.10.10.10">
    <property type="entry name" value="Winged helix-like DNA-binding domain superfamily/Winged helix DNA-binding domain"/>
    <property type="match status" value="1"/>
</dbReference>
<dbReference type="NCBIfam" id="TIGR02937">
    <property type="entry name" value="sigma70-ECF"/>
    <property type="match status" value="1"/>
</dbReference>
<dbReference type="InterPro" id="IPR013325">
    <property type="entry name" value="RNA_pol_sigma_r2"/>
</dbReference>
<organism evidence="8 9">
    <name type="scientific">Putridiphycobacter roseus</name>
    <dbReference type="NCBI Taxonomy" id="2219161"/>
    <lineage>
        <taxon>Bacteria</taxon>
        <taxon>Pseudomonadati</taxon>
        <taxon>Bacteroidota</taxon>
        <taxon>Flavobacteriia</taxon>
        <taxon>Flavobacteriales</taxon>
        <taxon>Crocinitomicaceae</taxon>
        <taxon>Putridiphycobacter</taxon>
    </lineage>
</organism>
<accession>A0A2W1N1B2</accession>
<dbReference type="GO" id="GO:0006352">
    <property type="term" value="P:DNA-templated transcription initiation"/>
    <property type="evidence" value="ECO:0007669"/>
    <property type="project" value="InterPro"/>
</dbReference>
<evidence type="ECO:0000256" key="3">
    <source>
        <dbReference type="ARBA" id="ARBA00023082"/>
    </source>
</evidence>
<dbReference type="Gene3D" id="1.10.1740.10">
    <property type="match status" value="1"/>
</dbReference>